<evidence type="ECO:0000313" key="2">
    <source>
        <dbReference type="EMBL" id="MBU2713059.1"/>
    </source>
</evidence>
<dbReference type="Proteomes" id="UP000690515">
    <property type="component" value="Unassembled WGS sequence"/>
</dbReference>
<keyword evidence="3" id="KW-1185">Reference proteome</keyword>
<evidence type="ECO:0000256" key="1">
    <source>
        <dbReference type="SAM" id="SignalP"/>
    </source>
</evidence>
<dbReference type="RefSeq" id="WP_215821282.1">
    <property type="nucleotide sequence ID" value="NZ_JAGSOY010000059.1"/>
</dbReference>
<feature type="chain" id="PRO_5045051119" evidence="1">
    <location>
        <begin position="20"/>
        <end position="93"/>
    </location>
</feature>
<name>A0ABS5ZG68_9GAMM</name>
<proteinExistence type="predicted"/>
<accession>A0ABS5ZG68</accession>
<sequence length="93" mass="9959">MLKAMGTLLLAVVSSHALADMSNAENAADSLMNAANELRKAYYFDTDKVTSVCTQLFLENGVSVGDVLCSKDSDKNLVKLLEEAANRVGTMSQ</sequence>
<evidence type="ECO:0000313" key="3">
    <source>
        <dbReference type="Proteomes" id="UP000690515"/>
    </source>
</evidence>
<organism evidence="2 3">
    <name type="scientific">Zooshikella harenae</name>
    <dbReference type="NCBI Taxonomy" id="2827238"/>
    <lineage>
        <taxon>Bacteria</taxon>
        <taxon>Pseudomonadati</taxon>
        <taxon>Pseudomonadota</taxon>
        <taxon>Gammaproteobacteria</taxon>
        <taxon>Oceanospirillales</taxon>
        <taxon>Zooshikellaceae</taxon>
        <taxon>Zooshikella</taxon>
    </lineage>
</organism>
<feature type="signal peptide" evidence="1">
    <location>
        <begin position="1"/>
        <end position="19"/>
    </location>
</feature>
<gene>
    <name evidence="2" type="ORF">KCG35_18485</name>
</gene>
<reference evidence="2 3" key="1">
    <citation type="submission" date="2021-04" db="EMBL/GenBank/DDBJ databases">
        <authorList>
            <person name="Pira H."/>
            <person name="Risdian C."/>
            <person name="Wink J."/>
        </authorList>
    </citation>
    <scope>NUCLEOTIDE SEQUENCE [LARGE SCALE GENOMIC DNA]</scope>
    <source>
        <strain evidence="2 3">WH53</strain>
    </source>
</reference>
<protein>
    <submittedName>
        <fullName evidence="2">Uncharacterized protein</fullName>
    </submittedName>
</protein>
<dbReference type="EMBL" id="JAGSOY010000059">
    <property type="protein sequence ID" value="MBU2713059.1"/>
    <property type="molecule type" value="Genomic_DNA"/>
</dbReference>
<keyword evidence="1" id="KW-0732">Signal</keyword>
<comment type="caution">
    <text evidence="2">The sequence shown here is derived from an EMBL/GenBank/DDBJ whole genome shotgun (WGS) entry which is preliminary data.</text>
</comment>